<dbReference type="SUPFAM" id="SSF51306">
    <property type="entry name" value="LexA/Signal peptidase"/>
    <property type="match status" value="1"/>
</dbReference>
<dbReference type="InterPro" id="IPR036286">
    <property type="entry name" value="LexA/Signal_pep-like_sf"/>
</dbReference>
<sequence length="233" mass="25694">MPTHSSRAKEDTENRRRQLRLWIDTHFGGKQADFVRKHSLNQGEISALLVAKSFGSVKARNLEAQTGMPVHYLEQRGAAVTTDAPGSPHEPRSNPEFAGALPFVKRVAVVGAARMADDGWHEEERDPDGSGYVEVFTRDGQAYALRVRGDAMAPAIRDGWLVVIEPSSEVAPGEYVLVQLKDGRKMITELLYERPDSVAVMSIKAGERLTLMRSDVVAVHAVSAIVPPSRWKI</sequence>
<organism evidence="2 3">
    <name type="scientific">Aquincola tertiaricarbonis</name>
    <dbReference type="NCBI Taxonomy" id="391953"/>
    <lineage>
        <taxon>Bacteria</taxon>
        <taxon>Pseudomonadati</taxon>
        <taxon>Pseudomonadota</taxon>
        <taxon>Betaproteobacteria</taxon>
        <taxon>Burkholderiales</taxon>
        <taxon>Sphaerotilaceae</taxon>
        <taxon>Aquincola</taxon>
    </lineage>
</organism>
<evidence type="ECO:0000313" key="2">
    <source>
        <dbReference type="EMBL" id="URI11041.1"/>
    </source>
</evidence>
<dbReference type="InterPro" id="IPR015927">
    <property type="entry name" value="Peptidase_S24_S26A/B/C"/>
</dbReference>
<feature type="domain" description="Peptidase S24/S26A/S26B/S26C" evidence="1">
    <location>
        <begin position="135"/>
        <end position="202"/>
    </location>
</feature>
<dbReference type="Gene3D" id="2.10.109.10">
    <property type="entry name" value="Umud Fragment, subunit A"/>
    <property type="match status" value="1"/>
</dbReference>
<gene>
    <name evidence="2" type="ORF">MW290_18910</name>
</gene>
<dbReference type="Proteomes" id="UP001056201">
    <property type="component" value="Chromosome 2"/>
</dbReference>
<keyword evidence="3" id="KW-1185">Reference proteome</keyword>
<protein>
    <submittedName>
        <fullName evidence="2">S24 family peptidase</fullName>
    </submittedName>
</protein>
<dbReference type="InterPro" id="IPR039418">
    <property type="entry name" value="LexA-like"/>
</dbReference>
<reference evidence="2" key="1">
    <citation type="submission" date="2022-05" db="EMBL/GenBank/DDBJ databases">
        <title>An RpoN-dependent PEP-CTERM gene is involved in floc formation of an Aquincola tertiaricarbonis strain.</title>
        <authorList>
            <person name="Qiu D."/>
            <person name="Xia M."/>
        </authorList>
    </citation>
    <scope>NUCLEOTIDE SEQUENCE</scope>
    <source>
        <strain evidence="2">RN12</strain>
    </source>
</reference>
<dbReference type="RefSeq" id="WP_250199239.1">
    <property type="nucleotide sequence ID" value="NZ_CP097636.1"/>
</dbReference>
<evidence type="ECO:0000259" key="1">
    <source>
        <dbReference type="Pfam" id="PF00717"/>
    </source>
</evidence>
<proteinExistence type="predicted"/>
<dbReference type="Pfam" id="PF00717">
    <property type="entry name" value="Peptidase_S24"/>
    <property type="match status" value="1"/>
</dbReference>
<dbReference type="CDD" id="cd06529">
    <property type="entry name" value="S24_LexA-like"/>
    <property type="match status" value="1"/>
</dbReference>
<name>A0ABY4SCK2_AQUTE</name>
<evidence type="ECO:0000313" key="3">
    <source>
        <dbReference type="Proteomes" id="UP001056201"/>
    </source>
</evidence>
<dbReference type="EMBL" id="CP097636">
    <property type="protein sequence ID" value="URI11041.1"/>
    <property type="molecule type" value="Genomic_DNA"/>
</dbReference>
<accession>A0ABY4SCK2</accession>